<comment type="similarity">
    <text evidence="2 3">Belongs to the LOG family.</text>
</comment>
<evidence type="ECO:0000256" key="3">
    <source>
        <dbReference type="RuleBase" id="RU363015"/>
    </source>
</evidence>
<keyword evidence="5" id="KW-1185">Reference proteome</keyword>
<dbReference type="PANTHER" id="PTHR31223:SF70">
    <property type="entry name" value="LOG FAMILY PROTEIN YJL055W"/>
    <property type="match status" value="1"/>
</dbReference>
<dbReference type="GO" id="GO:0005829">
    <property type="term" value="C:cytosol"/>
    <property type="evidence" value="ECO:0007669"/>
    <property type="project" value="TreeGrafter"/>
</dbReference>
<proteinExistence type="inferred from homology"/>
<dbReference type="InterPro" id="IPR005269">
    <property type="entry name" value="LOG"/>
</dbReference>
<evidence type="ECO:0000256" key="2">
    <source>
        <dbReference type="ARBA" id="ARBA00006763"/>
    </source>
</evidence>
<dbReference type="EC" id="3.2.2.n1" evidence="3"/>
<evidence type="ECO:0000313" key="4">
    <source>
        <dbReference type="EMBL" id="MBB3930683.1"/>
    </source>
</evidence>
<name>A0A840AN37_9HYPH</name>
<comment type="caution">
    <text evidence="4">The sequence shown here is derived from an EMBL/GenBank/DDBJ whole genome shotgun (WGS) entry which is preliminary data.</text>
</comment>
<dbReference type="Pfam" id="PF03641">
    <property type="entry name" value="Lysine_decarbox"/>
    <property type="match status" value="1"/>
</dbReference>
<dbReference type="InterPro" id="IPR031100">
    <property type="entry name" value="LOG_fam"/>
</dbReference>
<evidence type="ECO:0000313" key="5">
    <source>
        <dbReference type="Proteomes" id="UP000553963"/>
    </source>
</evidence>
<gene>
    <name evidence="4" type="ORF">GGR25_001722</name>
</gene>
<protein>
    <recommendedName>
        <fullName evidence="3">Cytokinin riboside 5'-monophosphate phosphoribohydrolase</fullName>
        <ecNumber evidence="3">3.2.2.n1</ecNumber>
    </recommendedName>
</protein>
<comment type="catalytic activity">
    <reaction evidence="1">
        <text>AMP + H2O = D-ribose 5-phosphate + adenine</text>
        <dbReference type="Rhea" id="RHEA:20129"/>
        <dbReference type="ChEBI" id="CHEBI:15377"/>
        <dbReference type="ChEBI" id="CHEBI:16708"/>
        <dbReference type="ChEBI" id="CHEBI:78346"/>
        <dbReference type="ChEBI" id="CHEBI:456215"/>
        <dbReference type="EC" id="3.2.2.4"/>
    </reaction>
</comment>
<reference evidence="4 5" key="1">
    <citation type="submission" date="2020-08" db="EMBL/GenBank/DDBJ databases">
        <title>Genomic Encyclopedia of Type Strains, Phase IV (KMG-IV): sequencing the most valuable type-strain genomes for metagenomic binning, comparative biology and taxonomic classification.</title>
        <authorList>
            <person name="Goeker M."/>
        </authorList>
    </citation>
    <scope>NUCLEOTIDE SEQUENCE [LARGE SCALE GENOMIC DNA]</scope>
    <source>
        <strain evidence="4 5">DSM 25966</strain>
    </source>
</reference>
<dbReference type="RefSeq" id="WP_183398317.1">
    <property type="nucleotide sequence ID" value="NZ_JACIDS010000002.1"/>
</dbReference>
<dbReference type="Proteomes" id="UP000553963">
    <property type="component" value="Unassembled WGS sequence"/>
</dbReference>
<keyword evidence="3" id="KW-0378">Hydrolase</keyword>
<dbReference type="NCBIfam" id="TIGR00730">
    <property type="entry name" value="Rossman fold protein, TIGR00730 family"/>
    <property type="match status" value="1"/>
</dbReference>
<organism evidence="4 5">
    <name type="scientific">Kaistia hirudinis</name>
    <dbReference type="NCBI Taxonomy" id="1293440"/>
    <lineage>
        <taxon>Bacteria</taxon>
        <taxon>Pseudomonadati</taxon>
        <taxon>Pseudomonadota</taxon>
        <taxon>Alphaproteobacteria</taxon>
        <taxon>Hyphomicrobiales</taxon>
        <taxon>Kaistiaceae</taxon>
        <taxon>Kaistia</taxon>
    </lineage>
</organism>
<dbReference type="GO" id="GO:0008714">
    <property type="term" value="F:AMP nucleosidase activity"/>
    <property type="evidence" value="ECO:0007669"/>
    <property type="project" value="UniProtKB-EC"/>
</dbReference>
<dbReference type="PANTHER" id="PTHR31223">
    <property type="entry name" value="LOG FAMILY PROTEIN YJL055W"/>
    <property type="match status" value="1"/>
</dbReference>
<dbReference type="Gene3D" id="3.40.50.450">
    <property type="match status" value="1"/>
</dbReference>
<dbReference type="EMBL" id="JACIDS010000002">
    <property type="protein sequence ID" value="MBB3930683.1"/>
    <property type="molecule type" value="Genomic_DNA"/>
</dbReference>
<sequence length="192" mass="20975">MKVCVFCGSSEGVRPQYREAALALGRAIAARGDELVYGGSKVGLMGAVADATLGAGGRAIGVLPRALRDKEIAHEGLSELHIVESMHQRKAMMADLSGAFVALPGGMGTFEEVFEIWTWAQLGYHRKPVGLLDIEGYYDRLLAFLDQTVEEGFVKPEHRRMAIVETDPALLLDRFATYEPPTVAKWIKAGER</sequence>
<dbReference type="AlphaFoldDB" id="A0A840AN37"/>
<accession>A0A840AN37</accession>
<keyword evidence="3" id="KW-0203">Cytokinin biosynthesis</keyword>
<dbReference type="SUPFAM" id="SSF102405">
    <property type="entry name" value="MCP/YpsA-like"/>
    <property type="match status" value="1"/>
</dbReference>
<dbReference type="GO" id="GO:0009691">
    <property type="term" value="P:cytokinin biosynthetic process"/>
    <property type="evidence" value="ECO:0007669"/>
    <property type="project" value="UniProtKB-UniRule"/>
</dbReference>
<evidence type="ECO:0000256" key="1">
    <source>
        <dbReference type="ARBA" id="ARBA00000274"/>
    </source>
</evidence>